<evidence type="ECO:0000313" key="1">
    <source>
        <dbReference type="Ensembl" id="ENSLACP00000006078.1"/>
    </source>
</evidence>
<reference evidence="2" key="1">
    <citation type="submission" date="2011-08" db="EMBL/GenBank/DDBJ databases">
        <title>The draft genome of Latimeria chalumnae.</title>
        <authorList>
            <person name="Di Palma F."/>
            <person name="Alfoldi J."/>
            <person name="Johnson J."/>
            <person name="Berlin A."/>
            <person name="Gnerre S."/>
            <person name="Jaffe D."/>
            <person name="MacCallum I."/>
            <person name="Young S."/>
            <person name="Walker B.J."/>
            <person name="Lander E."/>
            <person name="Lindblad-Toh K."/>
        </authorList>
    </citation>
    <scope>NUCLEOTIDE SEQUENCE [LARGE SCALE GENOMIC DNA]</scope>
    <source>
        <strain evidence="2">Wild caught</strain>
    </source>
</reference>
<dbReference type="Gene3D" id="1.25.40.10">
    <property type="entry name" value="Tetratricopeptide repeat domain"/>
    <property type="match status" value="1"/>
</dbReference>
<organism evidence="1 2">
    <name type="scientific">Latimeria chalumnae</name>
    <name type="common">Coelacanth</name>
    <dbReference type="NCBI Taxonomy" id="7897"/>
    <lineage>
        <taxon>Eukaryota</taxon>
        <taxon>Metazoa</taxon>
        <taxon>Chordata</taxon>
        <taxon>Craniata</taxon>
        <taxon>Vertebrata</taxon>
        <taxon>Euteleostomi</taxon>
        <taxon>Coelacanthiformes</taxon>
        <taxon>Coelacanthidae</taxon>
        <taxon>Latimeria</taxon>
    </lineage>
</organism>
<dbReference type="GO" id="GO:0060294">
    <property type="term" value="P:cilium movement involved in cell motility"/>
    <property type="evidence" value="ECO:0007669"/>
    <property type="project" value="InterPro"/>
</dbReference>
<keyword evidence="2" id="KW-1185">Reference proteome</keyword>
<dbReference type="AlphaFoldDB" id="H3A8V7"/>
<dbReference type="SUPFAM" id="SSF48452">
    <property type="entry name" value="TPR-like"/>
    <property type="match status" value="1"/>
</dbReference>
<protein>
    <submittedName>
        <fullName evidence="1">Uncharacterized protein</fullName>
    </submittedName>
</protein>
<sequence>MWLDKAEIYLQLGLYQPARELISEAYTHAYKTQSNEALARCLYLLAMLANSEKNHGQAKTLLEEAQKIGGDEHFWYNTTLCLLQAILGEDSKDKEILACKILQHAVKVFRSALAETPNRVSVLGFMIASLEVRIESIKSSSINAVKETEVAKTILEACDKISQIEKDFLHYGYKEKNAETMLEHANLLRVLAKHTENEGMKHRHLLDAHALALRAISIEEEVFCDILSLTPLHESRNVSLPVMRKLADMKLNFVSLTLDMLLLVCTEEKKKIVEESRKGSFQRTVEEYVRSTPDYHSLEQEWCLTGKTLGHIALTQLESIHFFTGGSLEIKAKCLYLTGKCLRLLAIQVDPLNLDIQWNHNMKIDYELNQTSLEIQKKSTKDKENTKIAYIQTHTHTHTVF</sequence>
<name>H3A8V7_LATCH</name>
<evidence type="ECO:0000313" key="2">
    <source>
        <dbReference type="Proteomes" id="UP000008672"/>
    </source>
</evidence>
<dbReference type="Bgee" id="ENSLACG00000005395">
    <property type="expression patterns" value="Expressed in chordate pharynx and 1 other cell type or tissue"/>
</dbReference>
<dbReference type="GeneTree" id="ENSGT00570000079216"/>
<dbReference type="InParanoid" id="H3A8V7"/>
<dbReference type="STRING" id="7897.ENSLACP00000006078"/>
<proteinExistence type="predicted"/>
<dbReference type="PANTHER" id="PTHR15977">
    <property type="entry name" value="CILIA- AND FLAGELLA-ASSOCIATED PROTEIN 46"/>
    <property type="match status" value="1"/>
</dbReference>
<dbReference type="InterPro" id="IPR039586">
    <property type="entry name" value="CFAP46"/>
</dbReference>
<dbReference type="EMBL" id="AFYH01213646">
    <property type="status" value="NOT_ANNOTATED_CDS"/>
    <property type="molecule type" value="Genomic_DNA"/>
</dbReference>
<dbReference type="Proteomes" id="UP000008672">
    <property type="component" value="Unassembled WGS sequence"/>
</dbReference>
<accession>H3A8V7</accession>
<reference evidence="1" key="2">
    <citation type="submission" date="2025-08" db="UniProtKB">
        <authorList>
            <consortium name="Ensembl"/>
        </authorList>
    </citation>
    <scope>IDENTIFICATION</scope>
</reference>
<dbReference type="eggNOG" id="ENOG502SQ8T">
    <property type="taxonomic scope" value="Eukaryota"/>
</dbReference>
<reference evidence="1" key="3">
    <citation type="submission" date="2025-09" db="UniProtKB">
        <authorList>
            <consortium name="Ensembl"/>
        </authorList>
    </citation>
    <scope>IDENTIFICATION</scope>
</reference>
<dbReference type="PANTHER" id="PTHR15977:SF15">
    <property type="entry name" value="CILIA- AND FLAGELLA-ASSOCIATED PROTEIN 46"/>
    <property type="match status" value="1"/>
</dbReference>
<dbReference type="InterPro" id="IPR011990">
    <property type="entry name" value="TPR-like_helical_dom_sf"/>
</dbReference>
<dbReference type="HOGENOM" id="CLU_688015_0_0_1"/>
<dbReference type="GO" id="GO:0035082">
    <property type="term" value="P:axoneme assembly"/>
    <property type="evidence" value="ECO:0007669"/>
    <property type="project" value="InterPro"/>
</dbReference>
<dbReference type="Ensembl" id="ENSLACT00000006130.1">
    <property type="protein sequence ID" value="ENSLACP00000006078.1"/>
    <property type="gene ID" value="ENSLACG00000005395.1"/>
</dbReference>